<proteinExistence type="predicted"/>
<keyword evidence="2" id="KW-0732">Signal</keyword>
<evidence type="ECO:0000256" key="1">
    <source>
        <dbReference type="SAM" id="MobiDB-lite"/>
    </source>
</evidence>
<organism evidence="3 4">
    <name type="scientific">Colocasia esculenta</name>
    <name type="common">Wild taro</name>
    <name type="synonym">Arum esculentum</name>
    <dbReference type="NCBI Taxonomy" id="4460"/>
    <lineage>
        <taxon>Eukaryota</taxon>
        <taxon>Viridiplantae</taxon>
        <taxon>Streptophyta</taxon>
        <taxon>Embryophyta</taxon>
        <taxon>Tracheophyta</taxon>
        <taxon>Spermatophyta</taxon>
        <taxon>Magnoliopsida</taxon>
        <taxon>Liliopsida</taxon>
        <taxon>Araceae</taxon>
        <taxon>Aroideae</taxon>
        <taxon>Colocasieae</taxon>
        <taxon>Colocasia</taxon>
    </lineage>
</organism>
<evidence type="ECO:0000313" key="4">
    <source>
        <dbReference type="Proteomes" id="UP000652761"/>
    </source>
</evidence>
<dbReference type="Proteomes" id="UP000652761">
    <property type="component" value="Unassembled WGS sequence"/>
</dbReference>
<reference evidence="3" key="1">
    <citation type="submission" date="2017-07" db="EMBL/GenBank/DDBJ databases">
        <title>Taro Niue Genome Assembly and Annotation.</title>
        <authorList>
            <person name="Atibalentja N."/>
            <person name="Keating K."/>
            <person name="Fields C.J."/>
        </authorList>
    </citation>
    <scope>NUCLEOTIDE SEQUENCE</scope>
    <source>
        <strain evidence="3">Niue_2</strain>
        <tissue evidence="3">Leaf</tissue>
    </source>
</reference>
<feature type="region of interest" description="Disordered" evidence="1">
    <location>
        <begin position="191"/>
        <end position="215"/>
    </location>
</feature>
<keyword evidence="4" id="KW-1185">Reference proteome</keyword>
<dbReference type="AlphaFoldDB" id="A0A843UAU4"/>
<feature type="signal peptide" evidence="2">
    <location>
        <begin position="1"/>
        <end position="32"/>
    </location>
</feature>
<gene>
    <name evidence="3" type="ORF">Taro_011436</name>
</gene>
<comment type="caution">
    <text evidence="3">The sequence shown here is derived from an EMBL/GenBank/DDBJ whole genome shotgun (WGS) entry which is preliminary data.</text>
</comment>
<evidence type="ECO:0000313" key="3">
    <source>
        <dbReference type="EMBL" id="MQL78984.1"/>
    </source>
</evidence>
<name>A0A843UAU4_COLES</name>
<protein>
    <submittedName>
        <fullName evidence="3">Uncharacterized protein</fullName>
    </submittedName>
</protein>
<feature type="chain" id="PRO_5032787658" evidence="2">
    <location>
        <begin position="33"/>
        <end position="215"/>
    </location>
</feature>
<sequence>MVWGRDRPCCRLLVATGVAVASLSCPFNTCDACSPSPCGVVTPVFGAASVRNAPESPLAKDATTMEVAILSRRPDRSRQDHGALGCRDLVAPALAAVTVSRTVWALRQGRGGPMHRDFRRETALEGLSRVRGGYHCLGPPSSEACEGVLRATSVLELAAQQADSGAEGKMVVRTVACESLAELSWLVWDAKDSESSQQRQGGRRAEETGRQTWSP</sequence>
<dbReference type="PROSITE" id="PS51257">
    <property type="entry name" value="PROKAR_LIPOPROTEIN"/>
    <property type="match status" value="1"/>
</dbReference>
<dbReference type="EMBL" id="NMUH01000427">
    <property type="protein sequence ID" value="MQL78984.1"/>
    <property type="molecule type" value="Genomic_DNA"/>
</dbReference>
<accession>A0A843UAU4</accession>
<evidence type="ECO:0000256" key="2">
    <source>
        <dbReference type="SAM" id="SignalP"/>
    </source>
</evidence>